<keyword evidence="5" id="KW-0997">Cell inner membrane</keyword>
<accession>A0ABQ2IGG8</accession>
<comment type="similarity">
    <text evidence="2">Belongs to the TonB family.</text>
</comment>
<dbReference type="PROSITE" id="PS52016">
    <property type="entry name" value="TONB_DEPENDENT_REC_3"/>
    <property type="match status" value="1"/>
</dbReference>
<dbReference type="CDD" id="cd07341">
    <property type="entry name" value="M56_BlaR1_MecR1_like"/>
    <property type="match status" value="1"/>
</dbReference>
<evidence type="ECO:0000259" key="12">
    <source>
        <dbReference type="PROSITE" id="PS52015"/>
    </source>
</evidence>
<evidence type="ECO:0000256" key="4">
    <source>
        <dbReference type="ARBA" id="ARBA00022475"/>
    </source>
</evidence>
<dbReference type="InterPro" id="IPR006260">
    <property type="entry name" value="TonB/TolA_C"/>
</dbReference>
<keyword evidence="7" id="KW-0653">Protein transport</keyword>
<comment type="similarity">
    <text evidence="10">Belongs to the TonB-dependent receptor family.</text>
</comment>
<dbReference type="SUPFAM" id="SSF74653">
    <property type="entry name" value="TolA/TonB C-terminal domain"/>
    <property type="match status" value="1"/>
</dbReference>
<reference evidence="14" key="1">
    <citation type="journal article" date="2019" name="Int. J. Syst. Evol. Microbiol.">
        <title>The Global Catalogue of Microorganisms (GCM) 10K type strain sequencing project: providing services to taxonomists for standard genome sequencing and annotation.</title>
        <authorList>
            <consortium name="The Broad Institute Genomics Platform"/>
            <consortium name="The Broad Institute Genome Sequencing Center for Infectious Disease"/>
            <person name="Wu L."/>
            <person name="Ma J."/>
        </authorList>
    </citation>
    <scope>NUCLEOTIDE SEQUENCE [LARGE SCALE GENOMIC DNA]</scope>
    <source>
        <strain evidence="14">CGMCC 1.6375</strain>
    </source>
</reference>
<dbReference type="PANTHER" id="PTHR33446:SF2">
    <property type="entry name" value="PROTEIN TONB"/>
    <property type="match status" value="1"/>
</dbReference>
<feature type="transmembrane region" description="Helical" evidence="11">
    <location>
        <begin position="85"/>
        <end position="105"/>
    </location>
</feature>
<dbReference type="NCBIfam" id="TIGR01352">
    <property type="entry name" value="tonB_Cterm"/>
    <property type="match status" value="1"/>
</dbReference>
<comment type="subcellular location">
    <subcellularLocation>
        <location evidence="1">Cell inner membrane</location>
        <topology evidence="1">Single-pass membrane protein</topology>
        <orientation evidence="1">Periplasmic side</orientation>
    </subcellularLocation>
    <subcellularLocation>
        <location evidence="10">Cell outer membrane</location>
        <topology evidence="10">Multi-pass membrane protein</topology>
    </subcellularLocation>
</comment>
<keyword evidence="4" id="KW-1003">Cell membrane</keyword>
<evidence type="ECO:0000256" key="3">
    <source>
        <dbReference type="ARBA" id="ARBA00022448"/>
    </source>
</evidence>
<dbReference type="Gene3D" id="2.170.130.10">
    <property type="entry name" value="TonB-dependent receptor, plug domain"/>
    <property type="match status" value="1"/>
</dbReference>
<feature type="transmembrane region" description="Helical" evidence="11">
    <location>
        <begin position="36"/>
        <end position="53"/>
    </location>
</feature>
<dbReference type="SUPFAM" id="SSF56935">
    <property type="entry name" value="Porins"/>
    <property type="match status" value="1"/>
</dbReference>
<dbReference type="InterPro" id="IPR008756">
    <property type="entry name" value="Peptidase_M56"/>
</dbReference>
<dbReference type="InterPro" id="IPR037682">
    <property type="entry name" value="TonB_C"/>
</dbReference>
<keyword evidence="9 10" id="KW-0472">Membrane</keyword>
<keyword evidence="8 11" id="KW-1133">Transmembrane helix</keyword>
<name>A0ABQ2IGG8_9BACT</name>
<dbReference type="InterPro" id="IPR037066">
    <property type="entry name" value="Plug_dom_sf"/>
</dbReference>
<gene>
    <name evidence="13" type="ORF">GCM10010967_52890</name>
</gene>
<sequence>METIIYIGKVSLYWVLLYACYWLMLRKHTFFQGNRTYLITSLLAALFLPQIIYPESAPELPVMYQVSAETFTVSAAKTETTGWTWTHALAGVYALGLLIALSHLIREIARLIRYLRSGEVIELEDCTIVLIDSNQVGSFSFLKWIVINRSDYEHHFDAILRHEMVHTQQRHSLDILLVEVLRAIFWFNPVLLLYKRSLQEIHEYLADAQAPNREHYARFLVAYALNAPVASLTNHFFKPSQIKNRIQMIYKNRTSKWMLGTYVVAATLIGTSALFVAGCENQVSKENGSEKSEAPSTGGGPVFTIVEQQPEYPGGNEAMYHFLARNIKYPSSASRADVSGKVFVNFVVTTDGDIQDVKVLKGIGFGCDEEAVRVISDFPKWTPGRQNGKAVNVKYTVPIMFQLAEEGEDTTVKDPKETTVVGYKKIAKPVSEKVRKDTPIPGETFQAQPLHDADQNLATKITIRKSSGPFTASNQPLYVLNGEIVEDPLLIKTMDPNIISSMNVLKGESATKIYGERGANGVISILTKNNK</sequence>
<dbReference type="RefSeq" id="WP_019944981.1">
    <property type="nucleotide sequence ID" value="NZ_BMLI01000003.1"/>
</dbReference>
<evidence type="ECO:0000313" key="14">
    <source>
        <dbReference type="Proteomes" id="UP000632339"/>
    </source>
</evidence>
<evidence type="ECO:0000256" key="5">
    <source>
        <dbReference type="ARBA" id="ARBA00022519"/>
    </source>
</evidence>
<keyword evidence="14" id="KW-1185">Reference proteome</keyword>
<keyword evidence="6 10" id="KW-0812">Transmembrane</keyword>
<evidence type="ECO:0000256" key="2">
    <source>
        <dbReference type="ARBA" id="ARBA00006555"/>
    </source>
</evidence>
<evidence type="ECO:0000256" key="10">
    <source>
        <dbReference type="PROSITE-ProRule" id="PRU01360"/>
    </source>
</evidence>
<evidence type="ECO:0000256" key="6">
    <source>
        <dbReference type="ARBA" id="ARBA00022692"/>
    </source>
</evidence>
<keyword evidence="3 10" id="KW-0813">Transport</keyword>
<evidence type="ECO:0000256" key="11">
    <source>
        <dbReference type="SAM" id="Phobius"/>
    </source>
</evidence>
<feature type="transmembrane region" description="Helical" evidence="11">
    <location>
        <begin position="6"/>
        <end position="24"/>
    </location>
</feature>
<keyword evidence="10" id="KW-1134">Transmembrane beta strand</keyword>
<dbReference type="InterPro" id="IPR039426">
    <property type="entry name" value="TonB-dep_rcpt-like"/>
</dbReference>
<feature type="transmembrane region" description="Helical" evidence="11">
    <location>
        <begin position="257"/>
        <end position="277"/>
    </location>
</feature>
<dbReference type="Pfam" id="PF05569">
    <property type="entry name" value="Peptidase_M56"/>
    <property type="match status" value="1"/>
</dbReference>
<dbReference type="InterPro" id="IPR051045">
    <property type="entry name" value="TonB-dependent_transducer"/>
</dbReference>
<feature type="domain" description="TonB C-terminal" evidence="12">
    <location>
        <begin position="314"/>
        <end position="410"/>
    </location>
</feature>
<comment type="caution">
    <text evidence="13">The sequence shown here is derived from an EMBL/GenBank/DDBJ whole genome shotgun (WGS) entry which is preliminary data.</text>
</comment>
<protein>
    <recommendedName>
        <fullName evidence="12">TonB C-terminal domain-containing protein</fullName>
    </recommendedName>
</protein>
<dbReference type="PROSITE" id="PS52015">
    <property type="entry name" value="TONB_CTD"/>
    <property type="match status" value="1"/>
</dbReference>
<dbReference type="Gene3D" id="3.30.1150.10">
    <property type="match status" value="1"/>
</dbReference>
<dbReference type="Pfam" id="PF03544">
    <property type="entry name" value="TonB_C"/>
    <property type="match status" value="1"/>
</dbReference>
<evidence type="ECO:0000256" key="8">
    <source>
        <dbReference type="ARBA" id="ARBA00022989"/>
    </source>
</evidence>
<dbReference type="PANTHER" id="PTHR33446">
    <property type="entry name" value="PROTEIN TONB-RELATED"/>
    <property type="match status" value="1"/>
</dbReference>
<evidence type="ECO:0000256" key="1">
    <source>
        <dbReference type="ARBA" id="ARBA00004383"/>
    </source>
</evidence>
<proteinExistence type="inferred from homology"/>
<evidence type="ECO:0000256" key="7">
    <source>
        <dbReference type="ARBA" id="ARBA00022927"/>
    </source>
</evidence>
<organism evidence="13 14">
    <name type="scientific">Dyadobacter beijingensis</name>
    <dbReference type="NCBI Taxonomy" id="365489"/>
    <lineage>
        <taxon>Bacteria</taxon>
        <taxon>Pseudomonadati</taxon>
        <taxon>Bacteroidota</taxon>
        <taxon>Cytophagia</taxon>
        <taxon>Cytophagales</taxon>
        <taxon>Spirosomataceae</taxon>
        <taxon>Dyadobacter</taxon>
    </lineage>
</organism>
<evidence type="ECO:0000313" key="13">
    <source>
        <dbReference type="EMBL" id="GGN10447.1"/>
    </source>
</evidence>
<keyword evidence="10" id="KW-0998">Cell outer membrane</keyword>
<dbReference type="Proteomes" id="UP000632339">
    <property type="component" value="Unassembled WGS sequence"/>
</dbReference>
<evidence type="ECO:0000256" key="9">
    <source>
        <dbReference type="ARBA" id="ARBA00023136"/>
    </source>
</evidence>
<dbReference type="EMBL" id="BMLI01000003">
    <property type="protein sequence ID" value="GGN10447.1"/>
    <property type="molecule type" value="Genomic_DNA"/>
</dbReference>